<keyword evidence="4" id="KW-1185">Reference proteome</keyword>
<gene>
    <name evidence="1" type="ORF">GO485_08965</name>
    <name evidence="2" type="ORF">IP92_02610</name>
</gene>
<reference evidence="2 3" key="1">
    <citation type="journal article" date="2015" name="Stand. Genomic Sci.">
        <title>Genomic Encyclopedia of Bacterial and Archaeal Type Strains, Phase III: the genomes of soil and plant-associated and newly described type strains.</title>
        <authorList>
            <person name="Whitman W.B."/>
            <person name="Woyke T."/>
            <person name="Klenk H.P."/>
            <person name="Zhou Y."/>
            <person name="Lilburn T.G."/>
            <person name="Beck B.J."/>
            <person name="De Vos P."/>
            <person name="Vandamme P."/>
            <person name="Eisen J.A."/>
            <person name="Garrity G."/>
            <person name="Hugenholtz P."/>
            <person name="Kyrpides N.C."/>
        </authorList>
    </citation>
    <scope>NUCLEOTIDE SEQUENCE [LARGE SCALE GENOMIC DNA]</scope>
    <source>
        <strain evidence="2 3">CGMCC 1.10685</strain>
    </source>
</reference>
<dbReference type="EMBL" id="VLKW01000004">
    <property type="protein sequence ID" value="TWI47550.1"/>
    <property type="molecule type" value="Genomic_DNA"/>
</dbReference>
<evidence type="ECO:0000313" key="1">
    <source>
        <dbReference type="EMBL" id="QGZ39162.1"/>
    </source>
</evidence>
<organism evidence="2 3">
    <name type="scientific">Pseudoduganella flava</name>
    <dbReference type="NCBI Taxonomy" id="871742"/>
    <lineage>
        <taxon>Bacteria</taxon>
        <taxon>Pseudomonadati</taxon>
        <taxon>Pseudomonadota</taxon>
        <taxon>Betaproteobacteria</taxon>
        <taxon>Burkholderiales</taxon>
        <taxon>Oxalobacteraceae</taxon>
        <taxon>Telluria group</taxon>
        <taxon>Pseudoduganella</taxon>
    </lineage>
</organism>
<proteinExistence type="predicted"/>
<evidence type="ECO:0000313" key="3">
    <source>
        <dbReference type="Proteomes" id="UP000315112"/>
    </source>
</evidence>
<sequence>MTGQTQTQHALVALRIEVTPYSYDQRMVQFTATSDTGAVAPLTVQVSDTTMTQAHDAFAAVAAHSSTAESGFAFGRGDSDRVAFEFTGYTAGRFGLRCTFAYAGAAGYNTVTLTAQVSDASLGRLVDGFGQLQGVEEGSFDWTVAG</sequence>
<evidence type="ECO:0008006" key="5">
    <source>
        <dbReference type="Google" id="ProtNLM"/>
    </source>
</evidence>
<dbReference type="EMBL" id="CP046904">
    <property type="protein sequence ID" value="QGZ39162.1"/>
    <property type="molecule type" value="Genomic_DNA"/>
</dbReference>
<protein>
    <recommendedName>
        <fullName evidence="5">DUF3224 domain-containing protein</fullName>
    </recommendedName>
</protein>
<reference evidence="2" key="2">
    <citation type="submission" date="2019-07" db="EMBL/GenBank/DDBJ databases">
        <authorList>
            <person name="Whitman W."/>
            <person name="Huntemann M."/>
            <person name="Clum A."/>
            <person name="Pillay M."/>
            <person name="Palaniappan K."/>
            <person name="Varghese N."/>
            <person name="Mikhailova N."/>
            <person name="Stamatis D."/>
            <person name="Reddy T."/>
            <person name="Daum C."/>
            <person name="Shapiro N."/>
            <person name="Ivanova N."/>
            <person name="Kyrpides N."/>
            <person name="Woyke T."/>
        </authorList>
    </citation>
    <scope>NUCLEOTIDE SEQUENCE</scope>
    <source>
        <strain evidence="2">CGMCC 1.10685</strain>
    </source>
</reference>
<evidence type="ECO:0000313" key="2">
    <source>
        <dbReference type="EMBL" id="TWI47550.1"/>
    </source>
</evidence>
<dbReference type="AlphaFoldDB" id="A0A562PTQ2"/>
<dbReference type="Proteomes" id="UP000437862">
    <property type="component" value="Chromosome"/>
</dbReference>
<accession>A0A562PTQ2</accession>
<evidence type="ECO:0000313" key="4">
    <source>
        <dbReference type="Proteomes" id="UP000437862"/>
    </source>
</evidence>
<name>A0A562PTQ2_9BURK</name>
<reference evidence="1 4" key="3">
    <citation type="submission" date="2019-12" db="EMBL/GenBank/DDBJ databases">
        <title>Draft Genome Sequences of Six Type Strains of the Genus Massilia.</title>
        <authorList>
            <person name="Miess H."/>
            <person name="Frediansyah A."/>
            <person name="Goeker M."/>
            <person name="Gross H."/>
        </authorList>
    </citation>
    <scope>NUCLEOTIDE SEQUENCE [LARGE SCALE GENOMIC DNA]</scope>
    <source>
        <strain evidence="1 4">DSM 26639</strain>
    </source>
</reference>
<dbReference type="RefSeq" id="WP_145875451.1">
    <property type="nucleotide sequence ID" value="NZ_CP046904.1"/>
</dbReference>
<dbReference type="Proteomes" id="UP000315112">
    <property type="component" value="Unassembled WGS sequence"/>
</dbReference>